<feature type="modified residue" description="4-aspartylphosphate" evidence="3">
    <location>
        <position position="51"/>
    </location>
</feature>
<dbReference type="InterPro" id="IPR001789">
    <property type="entry name" value="Sig_transdc_resp-reg_receiver"/>
</dbReference>
<dbReference type="STRING" id="1182543.W9X451"/>
<evidence type="ECO:0000256" key="1">
    <source>
        <dbReference type="ARBA" id="ARBA00022553"/>
    </source>
</evidence>
<dbReference type="PANTHER" id="PTHR45339">
    <property type="entry name" value="HYBRID SIGNAL TRANSDUCTION HISTIDINE KINASE J"/>
    <property type="match status" value="1"/>
</dbReference>
<gene>
    <name evidence="5" type="ORF">A1O5_05519</name>
</gene>
<evidence type="ECO:0000256" key="3">
    <source>
        <dbReference type="PROSITE-ProRule" id="PRU00169"/>
    </source>
</evidence>
<dbReference type="Gene3D" id="3.40.50.2300">
    <property type="match status" value="1"/>
</dbReference>
<reference evidence="5 6" key="1">
    <citation type="submission" date="2013-03" db="EMBL/GenBank/DDBJ databases">
        <title>The Genome Sequence of Cladophialophora psammophila CBS 110553.</title>
        <authorList>
            <consortium name="The Broad Institute Genomics Platform"/>
            <person name="Cuomo C."/>
            <person name="de Hoog S."/>
            <person name="Gorbushina A."/>
            <person name="Walker B."/>
            <person name="Young S.K."/>
            <person name="Zeng Q."/>
            <person name="Gargeya S."/>
            <person name="Fitzgerald M."/>
            <person name="Haas B."/>
            <person name="Abouelleil A."/>
            <person name="Allen A.W."/>
            <person name="Alvarado L."/>
            <person name="Arachchi H.M."/>
            <person name="Berlin A.M."/>
            <person name="Chapman S.B."/>
            <person name="Gainer-Dewar J."/>
            <person name="Goldberg J."/>
            <person name="Griggs A."/>
            <person name="Gujja S."/>
            <person name="Hansen M."/>
            <person name="Howarth C."/>
            <person name="Imamovic A."/>
            <person name="Ireland A."/>
            <person name="Larimer J."/>
            <person name="McCowan C."/>
            <person name="Murphy C."/>
            <person name="Pearson M."/>
            <person name="Poon T.W."/>
            <person name="Priest M."/>
            <person name="Roberts A."/>
            <person name="Saif S."/>
            <person name="Shea T."/>
            <person name="Sisk P."/>
            <person name="Sykes S."/>
            <person name="Wortman J."/>
            <person name="Nusbaum C."/>
            <person name="Birren B."/>
        </authorList>
    </citation>
    <scope>NUCLEOTIDE SEQUENCE [LARGE SCALE GENOMIC DNA]</scope>
    <source>
        <strain evidence="5 6">CBS 110553</strain>
    </source>
</reference>
<accession>W9X451</accession>
<evidence type="ECO:0000313" key="5">
    <source>
        <dbReference type="EMBL" id="EXJ71711.1"/>
    </source>
</evidence>
<organism evidence="5 6">
    <name type="scientific">Cladophialophora psammophila CBS 110553</name>
    <dbReference type="NCBI Taxonomy" id="1182543"/>
    <lineage>
        <taxon>Eukaryota</taxon>
        <taxon>Fungi</taxon>
        <taxon>Dikarya</taxon>
        <taxon>Ascomycota</taxon>
        <taxon>Pezizomycotina</taxon>
        <taxon>Eurotiomycetes</taxon>
        <taxon>Chaetothyriomycetidae</taxon>
        <taxon>Chaetothyriales</taxon>
        <taxon>Herpotrichiellaceae</taxon>
        <taxon>Cladophialophora</taxon>
    </lineage>
</organism>
<evidence type="ECO:0000256" key="2">
    <source>
        <dbReference type="ARBA" id="ARBA00023012"/>
    </source>
</evidence>
<dbReference type="GO" id="GO:0000160">
    <property type="term" value="P:phosphorelay signal transduction system"/>
    <property type="evidence" value="ECO:0007669"/>
    <property type="project" value="UniProtKB-KW"/>
</dbReference>
<protein>
    <recommendedName>
        <fullName evidence="4">Response regulatory domain-containing protein</fullName>
    </recommendedName>
</protein>
<proteinExistence type="predicted"/>
<dbReference type="InterPro" id="IPR011006">
    <property type="entry name" value="CheY-like_superfamily"/>
</dbReference>
<comment type="caution">
    <text evidence="5">The sequence shown here is derived from an EMBL/GenBank/DDBJ whole genome shotgun (WGS) entry which is preliminary data.</text>
</comment>
<sequence length="132" mass="15078">MVGCTAYNANHGTEALDFLPRTREWHDYQPIQKIKTPSSNLDIDINCILTDVEMSVLEGLTCTRRIRELQHKGKLKRHIHIITITPDAYAEQIEAAFEAGVDDVLPKQFRVVELLGKIENYRKKDKSSVADE</sequence>
<dbReference type="PROSITE" id="PS50110">
    <property type="entry name" value="RESPONSE_REGULATORY"/>
    <property type="match status" value="1"/>
</dbReference>
<dbReference type="AlphaFoldDB" id="W9X451"/>
<keyword evidence="2" id="KW-0902">Two-component regulatory system</keyword>
<evidence type="ECO:0000259" key="4">
    <source>
        <dbReference type="PROSITE" id="PS50110"/>
    </source>
</evidence>
<dbReference type="RefSeq" id="XP_007744310.1">
    <property type="nucleotide sequence ID" value="XM_007746120.1"/>
</dbReference>
<dbReference type="SUPFAM" id="SSF52172">
    <property type="entry name" value="CheY-like"/>
    <property type="match status" value="1"/>
</dbReference>
<dbReference type="OrthoDB" id="303614at2759"/>
<name>W9X451_9EURO</name>
<evidence type="ECO:0000313" key="6">
    <source>
        <dbReference type="Proteomes" id="UP000019471"/>
    </source>
</evidence>
<dbReference type="EMBL" id="AMGX01000007">
    <property type="protein sequence ID" value="EXJ71711.1"/>
    <property type="molecule type" value="Genomic_DNA"/>
</dbReference>
<keyword evidence="1 3" id="KW-0597">Phosphoprotein</keyword>
<dbReference type="GeneID" id="19190237"/>
<feature type="domain" description="Response regulatory" evidence="4">
    <location>
        <begin position="1"/>
        <end position="122"/>
    </location>
</feature>
<dbReference type="PANTHER" id="PTHR45339:SF1">
    <property type="entry name" value="HYBRID SIGNAL TRANSDUCTION HISTIDINE KINASE J"/>
    <property type="match status" value="1"/>
</dbReference>
<dbReference type="HOGENOM" id="CLU_000445_69_12_1"/>
<keyword evidence="6" id="KW-1185">Reference proteome</keyword>
<dbReference type="Proteomes" id="UP000019471">
    <property type="component" value="Unassembled WGS sequence"/>
</dbReference>
<dbReference type="Pfam" id="PF00072">
    <property type="entry name" value="Response_reg"/>
    <property type="match status" value="1"/>
</dbReference>